<keyword evidence="5" id="KW-0479">Metal-binding</keyword>
<dbReference type="GO" id="GO:0019146">
    <property type="term" value="F:arabinose-5-phosphate isomerase activity"/>
    <property type="evidence" value="ECO:0007669"/>
    <property type="project" value="UniProtKB-EC"/>
</dbReference>
<reference evidence="9 10" key="1">
    <citation type="submission" date="2020-08" db="EMBL/GenBank/DDBJ databases">
        <title>Genome sequence of Rhodobacteraceae bacterium Lw-13e.</title>
        <authorList>
            <person name="Poehlein A."/>
            <person name="Wolter L."/>
            <person name="Daniel R."/>
            <person name="Brinkhoff T."/>
        </authorList>
    </citation>
    <scope>NUCLEOTIDE SEQUENCE [LARGE SCALE GENOMIC DNA]</scope>
    <source>
        <strain evidence="9 10">Lw-13e</strain>
    </source>
</reference>
<gene>
    <name evidence="9" type="primary">kdsD</name>
    <name evidence="9" type="ORF">PSAL_021920</name>
</gene>
<dbReference type="FunFam" id="3.40.50.10490:FF:000011">
    <property type="entry name" value="Arabinose 5-phosphate isomerase"/>
    <property type="match status" value="1"/>
</dbReference>
<dbReference type="Gene3D" id="3.10.580.10">
    <property type="entry name" value="CBS-domain"/>
    <property type="match status" value="1"/>
</dbReference>
<feature type="site" description="Catalytically relevant" evidence="6">
    <location>
        <position position="198"/>
    </location>
</feature>
<evidence type="ECO:0000256" key="1">
    <source>
        <dbReference type="ARBA" id="ARBA00008165"/>
    </source>
</evidence>
<dbReference type="CDD" id="cd04604">
    <property type="entry name" value="CBS_pair_SIS_assoc"/>
    <property type="match status" value="1"/>
</dbReference>
<dbReference type="InterPro" id="IPR046342">
    <property type="entry name" value="CBS_dom_sf"/>
</dbReference>
<feature type="site" description="Catalytically relevant" evidence="6">
    <location>
        <position position="157"/>
    </location>
</feature>
<dbReference type="Pfam" id="PF01380">
    <property type="entry name" value="SIS"/>
    <property type="match status" value="1"/>
</dbReference>
<protein>
    <submittedName>
        <fullName evidence="9">Arabinose 5-phosphate isomerase KdsD</fullName>
        <ecNumber evidence="9">5.3.1.13</ecNumber>
    </submittedName>
</protein>
<keyword evidence="5" id="KW-0862">Zinc</keyword>
<dbReference type="InterPro" id="IPR000644">
    <property type="entry name" value="CBS_dom"/>
</dbReference>
<dbReference type="InterPro" id="IPR004800">
    <property type="entry name" value="KdsD/KpsF-type"/>
</dbReference>
<dbReference type="Proteomes" id="UP000283786">
    <property type="component" value="Chromosome"/>
</dbReference>
<dbReference type="GO" id="GO:0097367">
    <property type="term" value="F:carbohydrate derivative binding"/>
    <property type="evidence" value="ECO:0007669"/>
    <property type="project" value="InterPro"/>
</dbReference>
<evidence type="ECO:0000313" key="9">
    <source>
        <dbReference type="EMBL" id="QPM90949.1"/>
    </source>
</evidence>
<feature type="site" description="Catalytically relevant" evidence="6">
    <location>
        <position position="64"/>
    </location>
</feature>
<accession>A0A418SL27</accession>
<evidence type="ECO:0000256" key="4">
    <source>
        <dbReference type="PIRNR" id="PIRNR004692"/>
    </source>
</evidence>
<comment type="similarity">
    <text evidence="1 4">Belongs to the SIS family. GutQ/KpsF subfamily.</text>
</comment>
<dbReference type="NCBIfam" id="TIGR00393">
    <property type="entry name" value="kpsF"/>
    <property type="match status" value="1"/>
</dbReference>
<dbReference type="GO" id="GO:1901135">
    <property type="term" value="P:carbohydrate derivative metabolic process"/>
    <property type="evidence" value="ECO:0007669"/>
    <property type="project" value="InterPro"/>
</dbReference>
<dbReference type="PANTHER" id="PTHR42745:SF1">
    <property type="entry name" value="ARABINOSE 5-PHOSPHATE ISOMERASE KDSD"/>
    <property type="match status" value="1"/>
</dbReference>
<dbReference type="AlphaFoldDB" id="A0A418SL27"/>
<feature type="binding site" evidence="5">
    <location>
        <position position="87"/>
    </location>
    <ligand>
        <name>Zn(2+)</name>
        <dbReference type="ChEBI" id="CHEBI:29105"/>
    </ligand>
</feature>
<dbReference type="RefSeq" id="WP_119837697.1">
    <property type="nucleotide sequence ID" value="NZ_CP060436.1"/>
</dbReference>
<feature type="domain" description="CBS" evidence="7">
    <location>
        <begin position="277"/>
        <end position="329"/>
    </location>
</feature>
<dbReference type="KEGG" id="palw:PSAL_021920"/>
<dbReference type="PIRSF" id="PIRSF004692">
    <property type="entry name" value="KdsD_KpsF"/>
    <property type="match status" value="1"/>
</dbReference>
<dbReference type="Gene3D" id="3.40.50.10490">
    <property type="entry name" value="Glucose-6-phosphate isomerase like protein, domain 1"/>
    <property type="match status" value="1"/>
</dbReference>
<dbReference type="PROSITE" id="PS51371">
    <property type="entry name" value="CBS"/>
    <property type="match status" value="1"/>
</dbReference>
<dbReference type="SUPFAM" id="SSF53697">
    <property type="entry name" value="SIS domain"/>
    <property type="match status" value="1"/>
</dbReference>
<dbReference type="InterPro" id="IPR035474">
    <property type="entry name" value="SIS_Kpsf"/>
</dbReference>
<evidence type="ECO:0000313" key="10">
    <source>
        <dbReference type="Proteomes" id="UP000283786"/>
    </source>
</evidence>
<dbReference type="InterPro" id="IPR001347">
    <property type="entry name" value="SIS_dom"/>
</dbReference>
<name>A0A418SL27_9RHOB</name>
<keyword evidence="3" id="KW-0129">CBS domain</keyword>
<dbReference type="OrthoDB" id="9762536at2"/>
<dbReference type="CDD" id="cd05014">
    <property type="entry name" value="SIS_Kpsf"/>
    <property type="match status" value="1"/>
</dbReference>
<evidence type="ECO:0000256" key="3">
    <source>
        <dbReference type="ARBA" id="ARBA00023122"/>
    </source>
</evidence>
<dbReference type="GO" id="GO:0005975">
    <property type="term" value="P:carbohydrate metabolic process"/>
    <property type="evidence" value="ECO:0007669"/>
    <property type="project" value="InterPro"/>
</dbReference>
<dbReference type="PROSITE" id="PS51464">
    <property type="entry name" value="SIS"/>
    <property type="match status" value="1"/>
</dbReference>
<evidence type="ECO:0000256" key="6">
    <source>
        <dbReference type="PIRSR" id="PIRSR004692-3"/>
    </source>
</evidence>
<dbReference type="InterPro" id="IPR050986">
    <property type="entry name" value="GutQ/KpsF_isomerases"/>
</dbReference>
<organism evidence="9 10">
    <name type="scientific">Pseudooceanicola algae</name>
    <dbReference type="NCBI Taxonomy" id="1537215"/>
    <lineage>
        <taxon>Bacteria</taxon>
        <taxon>Pseudomonadati</taxon>
        <taxon>Pseudomonadota</taxon>
        <taxon>Alphaproteobacteria</taxon>
        <taxon>Rhodobacterales</taxon>
        <taxon>Paracoccaceae</taxon>
        <taxon>Pseudooceanicola</taxon>
    </lineage>
</organism>
<dbReference type="InterPro" id="IPR046348">
    <property type="entry name" value="SIS_dom_sf"/>
</dbReference>
<feature type="site" description="Catalytically relevant" evidence="6">
    <location>
        <position position="116"/>
    </location>
</feature>
<dbReference type="SMART" id="SM00116">
    <property type="entry name" value="CBS"/>
    <property type="match status" value="2"/>
</dbReference>
<keyword evidence="9" id="KW-0413">Isomerase</keyword>
<evidence type="ECO:0000256" key="5">
    <source>
        <dbReference type="PIRSR" id="PIRSR004692-2"/>
    </source>
</evidence>
<keyword evidence="2" id="KW-0677">Repeat</keyword>
<feature type="domain" description="SIS" evidence="8">
    <location>
        <begin position="46"/>
        <end position="189"/>
    </location>
</feature>
<proteinExistence type="inferred from homology"/>
<keyword evidence="10" id="KW-1185">Reference proteome</keyword>
<evidence type="ECO:0000259" key="7">
    <source>
        <dbReference type="PROSITE" id="PS51371"/>
    </source>
</evidence>
<dbReference type="PANTHER" id="PTHR42745">
    <property type="match status" value="1"/>
</dbReference>
<dbReference type="EC" id="5.3.1.13" evidence="9"/>
<sequence length="329" mass="34771">MPRKAEPLDNSLPSETMLATARGVLQTEADALAHLAANLPPDFAAAVRRILTAKGRVIVSGIGKSGHIGRKIAATLASTGTPAQFVHPAEASHGDLGMVTPADICLLISNSGETTELRDLVYHAQRFSIPLIGISSRDGSTLMQAADYRLTLPNLPEACSIGMAPTTSTTLTLGLGDALAVALMEERHFLPEDFRIYHPGGKLGAQMTRVGDLMHKGADLPVLETDSGMNDVLLTMTARGFGIAGLTRDGLLAGVITDGDLRRNMDGLMQRTAMDVANKSPITVGPDMLAPEALAVLNDRKISALLVVDDDKRPLGVLHIHDLLRAGVM</sequence>
<dbReference type="Pfam" id="PF00571">
    <property type="entry name" value="CBS"/>
    <property type="match status" value="2"/>
</dbReference>
<dbReference type="EMBL" id="CP060436">
    <property type="protein sequence ID" value="QPM90949.1"/>
    <property type="molecule type" value="Genomic_DNA"/>
</dbReference>
<dbReference type="GO" id="GO:0046872">
    <property type="term" value="F:metal ion binding"/>
    <property type="evidence" value="ECO:0007669"/>
    <property type="project" value="UniProtKB-KW"/>
</dbReference>
<evidence type="ECO:0000256" key="2">
    <source>
        <dbReference type="ARBA" id="ARBA00022737"/>
    </source>
</evidence>
<evidence type="ECO:0000259" key="8">
    <source>
        <dbReference type="PROSITE" id="PS51464"/>
    </source>
</evidence>